<protein>
    <recommendedName>
        <fullName evidence="4">Retrotransposon Copia-like N-terminal domain-containing protein</fullName>
    </recommendedName>
</protein>
<accession>A0AAD8TV89</accession>
<dbReference type="EMBL" id="JAUUTY010000001">
    <property type="protein sequence ID" value="KAK1694690.1"/>
    <property type="molecule type" value="Genomic_DNA"/>
</dbReference>
<evidence type="ECO:0000313" key="2">
    <source>
        <dbReference type="EMBL" id="KAK1694690.1"/>
    </source>
</evidence>
<dbReference type="PANTHER" id="PTHR47481:SF41">
    <property type="entry name" value="COPIA-LIKE POLYPROTEIN_RETROTRANSPOSON"/>
    <property type="match status" value="1"/>
</dbReference>
<reference evidence="2" key="1">
    <citation type="submission" date="2023-07" db="EMBL/GenBank/DDBJ databases">
        <title>A chromosome-level genome assembly of Lolium multiflorum.</title>
        <authorList>
            <person name="Chen Y."/>
            <person name="Copetti D."/>
            <person name="Kolliker R."/>
            <person name="Studer B."/>
        </authorList>
    </citation>
    <scope>NUCLEOTIDE SEQUENCE</scope>
    <source>
        <strain evidence="2">02402/16</strain>
        <tissue evidence="2">Leaf</tissue>
    </source>
</reference>
<evidence type="ECO:0008006" key="4">
    <source>
        <dbReference type="Google" id="ProtNLM"/>
    </source>
</evidence>
<gene>
    <name evidence="2" type="ORF">QYE76_011387</name>
</gene>
<evidence type="ECO:0000256" key="1">
    <source>
        <dbReference type="SAM" id="MobiDB-lite"/>
    </source>
</evidence>
<sequence>MQLAATTNAAAVSLPAGHTPPPNPNPTEPTTTSPSTYATSIKLNVPITLSLTDGNYTSWRELFLVALRRYSLTAHVTGEATPSDTSPTSAWGRDDYIVLSWIYGSIDTDLLGIIMRPGSTALTIWDAIENLFRDNKKHRAIQLEADFRNTPQGDLSISDYCAKLKNLTDSLTDVTFHSFLQTCSALILEETQRRTDARNAASTALWAMGQSMLPNNGGACAPILAIARRLLPSREIAPTAAAPTTYVGDMPKRQ</sequence>
<feature type="compositionally biased region" description="Pro residues" evidence="1">
    <location>
        <begin position="18"/>
        <end position="27"/>
    </location>
</feature>
<proteinExistence type="predicted"/>
<dbReference type="Proteomes" id="UP001231189">
    <property type="component" value="Unassembled WGS sequence"/>
</dbReference>
<keyword evidence="3" id="KW-1185">Reference proteome</keyword>
<comment type="caution">
    <text evidence="2">The sequence shown here is derived from an EMBL/GenBank/DDBJ whole genome shotgun (WGS) entry which is preliminary data.</text>
</comment>
<dbReference type="PANTHER" id="PTHR47481">
    <property type="match status" value="1"/>
</dbReference>
<evidence type="ECO:0000313" key="3">
    <source>
        <dbReference type="Proteomes" id="UP001231189"/>
    </source>
</evidence>
<feature type="region of interest" description="Disordered" evidence="1">
    <location>
        <begin position="1"/>
        <end position="36"/>
    </location>
</feature>
<dbReference type="Pfam" id="PF14223">
    <property type="entry name" value="Retrotran_gag_2"/>
    <property type="match status" value="1"/>
</dbReference>
<name>A0AAD8TV89_LOLMU</name>
<dbReference type="AlphaFoldDB" id="A0AAD8TV89"/>
<organism evidence="2 3">
    <name type="scientific">Lolium multiflorum</name>
    <name type="common">Italian ryegrass</name>
    <name type="synonym">Lolium perenne subsp. multiflorum</name>
    <dbReference type="NCBI Taxonomy" id="4521"/>
    <lineage>
        <taxon>Eukaryota</taxon>
        <taxon>Viridiplantae</taxon>
        <taxon>Streptophyta</taxon>
        <taxon>Embryophyta</taxon>
        <taxon>Tracheophyta</taxon>
        <taxon>Spermatophyta</taxon>
        <taxon>Magnoliopsida</taxon>
        <taxon>Liliopsida</taxon>
        <taxon>Poales</taxon>
        <taxon>Poaceae</taxon>
        <taxon>BOP clade</taxon>
        <taxon>Pooideae</taxon>
        <taxon>Poodae</taxon>
        <taxon>Poeae</taxon>
        <taxon>Poeae Chloroplast Group 2 (Poeae type)</taxon>
        <taxon>Loliodinae</taxon>
        <taxon>Loliinae</taxon>
        <taxon>Lolium</taxon>
    </lineage>
</organism>
<feature type="compositionally biased region" description="Polar residues" evidence="1">
    <location>
        <begin position="1"/>
        <end position="10"/>
    </location>
</feature>